<evidence type="ECO:0000256" key="4">
    <source>
        <dbReference type="ARBA" id="ARBA00022490"/>
    </source>
</evidence>
<evidence type="ECO:0000256" key="2">
    <source>
        <dbReference type="ARBA" id="ARBA00007871"/>
    </source>
</evidence>
<dbReference type="InterPro" id="IPR036388">
    <property type="entry name" value="WH-like_DNA-bd_sf"/>
</dbReference>
<dbReference type="SMART" id="SM00529">
    <property type="entry name" value="HTH_DTXR"/>
    <property type="match status" value="1"/>
</dbReference>
<sequence length="164" mass="19544">MMEKDRFYTFYKYMGKEFNDLSASEEDYIEMIYRLGIENTDGARVNELARILHVKPPSVTKMIKRLADIELVKYRKYGAIILTDEGNIIGELLLKRHELIFIFLKLLIYCDGYEEDKILEETEKIEHTINKETLEGMGELMEFMQVNEDIMDRYIEFKNRCSKN</sequence>
<evidence type="ECO:0000256" key="5">
    <source>
        <dbReference type="ARBA" id="ARBA00022491"/>
    </source>
</evidence>
<dbReference type="AlphaFoldDB" id="A0A1I2PH13"/>
<reference evidence="13 14" key="1">
    <citation type="submission" date="2016-10" db="EMBL/GenBank/DDBJ databases">
        <authorList>
            <person name="de Groot N.N."/>
        </authorList>
    </citation>
    <scope>NUCLEOTIDE SEQUENCE [LARGE SCALE GENOMIC DNA]</scope>
    <source>
        <strain evidence="13 14">NLAE-zl-G419</strain>
    </source>
</reference>
<dbReference type="InterPro" id="IPR036421">
    <property type="entry name" value="Fe_dep_repressor_sf"/>
</dbReference>
<gene>
    <name evidence="13" type="ORF">SAMN04487885_12933</name>
</gene>
<evidence type="ECO:0000256" key="7">
    <source>
        <dbReference type="ARBA" id="ARBA00023125"/>
    </source>
</evidence>
<comment type="subcellular location">
    <subcellularLocation>
        <location evidence="1">Cytoplasm</location>
    </subcellularLocation>
</comment>
<evidence type="ECO:0000256" key="11">
    <source>
        <dbReference type="ARBA" id="ARBA00032593"/>
    </source>
</evidence>
<feature type="domain" description="HTH dtxR-type" evidence="12">
    <location>
        <begin position="21"/>
        <end position="83"/>
    </location>
</feature>
<evidence type="ECO:0000256" key="10">
    <source>
        <dbReference type="ARBA" id="ARBA00023211"/>
    </source>
</evidence>
<evidence type="ECO:0000256" key="3">
    <source>
        <dbReference type="ARBA" id="ARBA00011738"/>
    </source>
</evidence>
<organism evidence="13 14">
    <name type="scientific">Clostridium cadaveris</name>
    <dbReference type="NCBI Taxonomy" id="1529"/>
    <lineage>
        <taxon>Bacteria</taxon>
        <taxon>Bacillati</taxon>
        <taxon>Bacillota</taxon>
        <taxon>Clostridia</taxon>
        <taxon>Eubacteriales</taxon>
        <taxon>Clostridiaceae</taxon>
        <taxon>Clostridium</taxon>
    </lineage>
</organism>
<dbReference type="InterPro" id="IPR050536">
    <property type="entry name" value="DtxR_MntR_Metal-Reg"/>
</dbReference>
<dbReference type="InterPro" id="IPR022689">
    <property type="entry name" value="Iron_dep_repressor"/>
</dbReference>
<dbReference type="PANTHER" id="PTHR33238">
    <property type="entry name" value="IRON (METAL) DEPENDENT REPRESSOR, DTXR FAMILY"/>
    <property type="match status" value="1"/>
</dbReference>
<keyword evidence="14" id="KW-1185">Reference proteome</keyword>
<dbReference type="Proteomes" id="UP000182135">
    <property type="component" value="Unassembled WGS sequence"/>
</dbReference>
<keyword evidence="6" id="KW-0805">Transcription regulation</keyword>
<evidence type="ECO:0000313" key="13">
    <source>
        <dbReference type="EMBL" id="SFG15358.1"/>
    </source>
</evidence>
<dbReference type="GO" id="GO:0005737">
    <property type="term" value="C:cytoplasm"/>
    <property type="evidence" value="ECO:0007669"/>
    <property type="project" value="UniProtKB-SubCell"/>
</dbReference>
<accession>A0A1I2PH13</accession>
<evidence type="ECO:0000256" key="8">
    <source>
        <dbReference type="ARBA" id="ARBA00023159"/>
    </source>
</evidence>
<dbReference type="SUPFAM" id="SSF46785">
    <property type="entry name" value="Winged helix' DNA-binding domain"/>
    <property type="match status" value="1"/>
</dbReference>
<dbReference type="InterPro" id="IPR022687">
    <property type="entry name" value="HTH_DTXR"/>
</dbReference>
<dbReference type="GO" id="GO:0046914">
    <property type="term" value="F:transition metal ion binding"/>
    <property type="evidence" value="ECO:0007669"/>
    <property type="project" value="InterPro"/>
</dbReference>
<keyword evidence="5" id="KW-0678">Repressor</keyword>
<evidence type="ECO:0000256" key="9">
    <source>
        <dbReference type="ARBA" id="ARBA00023163"/>
    </source>
</evidence>
<evidence type="ECO:0000313" key="14">
    <source>
        <dbReference type="Proteomes" id="UP000182135"/>
    </source>
</evidence>
<keyword evidence="8" id="KW-0010">Activator</keyword>
<dbReference type="GO" id="GO:0003700">
    <property type="term" value="F:DNA-binding transcription factor activity"/>
    <property type="evidence" value="ECO:0007669"/>
    <property type="project" value="InterPro"/>
</dbReference>
<dbReference type="InterPro" id="IPR001367">
    <property type="entry name" value="Fe_dep_repressor"/>
</dbReference>
<dbReference type="STRING" id="1529.SAMN04487885_12933"/>
<proteinExistence type="inferred from homology"/>
<keyword evidence="4" id="KW-0963">Cytoplasm</keyword>
<evidence type="ECO:0000259" key="12">
    <source>
        <dbReference type="PROSITE" id="PS50944"/>
    </source>
</evidence>
<dbReference type="PANTHER" id="PTHR33238:SF11">
    <property type="entry name" value="TRANSCRIPTIONAL REGULATOR MNTR"/>
    <property type="match status" value="1"/>
</dbReference>
<keyword evidence="9" id="KW-0804">Transcription</keyword>
<name>A0A1I2PH13_9CLOT</name>
<dbReference type="GO" id="GO:0003677">
    <property type="term" value="F:DNA binding"/>
    <property type="evidence" value="ECO:0007669"/>
    <property type="project" value="UniProtKB-KW"/>
</dbReference>
<evidence type="ECO:0000256" key="1">
    <source>
        <dbReference type="ARBA" id="ARBA00004496"/>
    </source>
</evidence>
<dbReference type="Pfam" id="PF02742">
    <property type="entry name" value="Fe_dep_repr_C"/>
    <property type="match status" value="1"/>
</dbReference>
<dbReference type="GO" id="GO:0046983">
    <property type="term" value="F:protein dimerization activity"/>
    <property type="evidence" value="ECO:0007669"/>
    <property type="project" value="InterPro"/>
</dbReference>
<evidence type="ECO:0000256" key="6">
    <source>
        <dbReference type="ARBA" id="ARBA00023015"/>
    </source>
</evidence>
<dbReference type="Gene3D" id="1.10.60.10">
    <property type="entry name" value="Iron dependent repressor, metal binding and dimerisation domain"/>
    <property type="match status" value="1"/>
</dbReference>
<dbReference type="InterPro" id="IPR036390">
    <property type="entry name" value="WH_DNA-bd_sf"/>
</dbReference>
<dbReference type="Gene3D" id="1.10.10.10">
    <property type="entry name" value="Winged helix-like DNA-binding domain superfamily/Winged helix DNA-binding domain"/>
    <property type="match status" value="1"/>
</dbReference>
<comment type="similarity">
    <text evidence="2">Belongs to the DtxR/MntR family.</text>
</comment>
<dbReference type="eggNOG" id="COG1321">
    <property type="taxonomic scope" value="Bacteria"/>
</dbReference>
<dbReference type="Pfam" id="PF01325">
    <property type="entry name" value="Fe_dep_repress"/>
    <property type="match status" value="1"/>
</dbReference>
<protein>
    <recommendedName>
        <fullName evidence="11">Manganese transport regulator</fullName>
    </recommendedName>
</protein>
<comment type="subunit">
    <text evidence="3">Homodimer.</text>
</comment>
<keyword evidence="7" id="KW-0238">DNA-binding</keyword>
<dbReference type="EMBL" id="FOOE01000029">
    <property type="protein sequence ID" value="SFG15358.1"/>
    <property type="molecule type" value="Genomic_DNA"/>
</dbReference>
<dbReference type="PROSITE" id="PS50944">
    <property type="entry name" value="HTH_DTXR"/>
    <property type="match status" value="1"/>
</dbReference>
<keyword evidence="10" id="KW-0464">Manganese</keyword>